<gene>
    <name evidence="4" type="ORF">GV827_08495</name>
</gene>
<protein>
    <submittedName>
        <fullName evidence="4">GNAT family N-acetyltransferase</fullName>
    </submittedName>
</protein>
<comment type="caution">
    <text evidence="4">The sequence shown here is derived from an EMBL/GenBank/DDBJ whole genome shotgun (WGS) entry which is preliminary data.</text>
</comment>
<dbReference type="EMBL" id="JAABNT010000004">
    <property type="protein sequence ID" value="NEK22438.1"/>
    <property type="molecule type" value="Genomic_DNA"/>
</dbReference>
<dbReference type="Pfam" id="PF00583">
    <property type="entry name" value="Acetyltransf_1"/>
    <property type="match status" value="1"/>
</dbReference>
<dbReference type="Proteomes" id="UP000468591">
    <property type="component" value="Unassembled WGS sequence"/>
</dbReference>
<dbReference type="PANTHER" id="PTHR43420">
    <property type="entry name" value="ACETYLTRANSFERASE"/>
    <property type="match status" value="1"/>
</dbReference>
<dbReference type="Gene3D" id="3.40.630.30">
    <property type="match status" value="1"/>
</dbReference>
<sequence>MSELEIVQARTTDVPAIAKLWHDGWHQAHAAIVSPTLVASRVMAEFTERTAAHLDHTFLARNDGQVAGFYVLEGDELYQFYVAAGFQGQGIAAAMMASVENTLAGRAAWLACSVGNDRAARFYEKAGWVRRGEEVYQVETAKGAQSVTIWRFEKDLR</sequence>
<dbReference type="AlphaFoldDB" id="A0A6P0CBB0"/>
<dbReference type="RefSeq" id="WP_164353362.1">
    <property type="nucleotide sequence ID" value="NZ_JAABNT010000004.1"/>
</dbReference>
<keyword evidence="5" id="KW-1185">Reference proteome</keyword>
<dbReference type="InterPro" id="IPR016181">
    <property type="entry name" value="Acyl_CoA_acyltransferase"/>
</dbReference>
<keyword evidence="1 4" id="KW-0808">Transferase</keyword>
<proteinExistence type="predicted"/>
<dbReference type="InterPro" id="IPR050680">
    <property type="entry name" value="YpeA/RimI_acetyltransf"/>
</dbReference>
<evidence type="ECO:0000256" key="1">
    <source>
        <dbReference type="ARBA" id="ARBA00022679"/>
    </source>
</evidence>
<evidence type="ECO:0000313" key="4">
    <source>
        <dbReference type="EMBL" id="NEK22438.1"/>
    </source>
</evidence>
<dbReference type="SUPFAM" id="SSF55729">
    <property type="entry name" value="Acyl-CoA N-acyltransferases (Nat)"/>
    <property type="match status" value="1"/>
</dbReference>
<name>A0A6P0CBB0_9RHOB</name>
<dbReference type="CDD" id="cd04301">
    <property type="entry name" value="NAT_SF"/>
    <property type="match status" value="1"/>
</dbReference>
<organism evidence="4 5">
    <name type="scientific">Sulfitobacter sediminilitoris</name>
    <dbReference type="NCBI Taxonomy" id="2698830"/>
    <lineage>
        <taxon>Bacteria</taxon>
        <taxon>Pseudomonadati</taxon>
        <taxon>Pseudomonadota</taxon>
        <taxon>Alphaproteobacteria</taxon>
        <taxon>Rhodobacterales</taxon>
        <taxon>Roseobacteraceae</taxon>
        <taxon>Sulfitobacter</taxon>
    </lineage>
</organism>
<feature type="domain" description="N-acetyltransferase" evidence="3">
    <location>
        <begin position="4"/>
        <end position="145"/>
    </location>
</feature>
<reference evidence="4 5" key="1">
    <citation type="submission" date="2020-01" db="EMBL/GenBank/DDBJ databases">
        <title>Sulfitobacter sediminilitoris sp. nov., isolated from a tidal flat.</title>
        <authorList>
            <person name="Park S."/>
            <person name="Yoon J.-H."/>
        </authorList>
    </citation>
    <scope>NUCLEOTIDE SEQUENCE [LARGE SCALE GENOMIC DNA]</scope>
    <source>
        <strain evidence="4 5">JBTF-M27</strain>
    </source>
</reference>
<dbReference type="GO" id="GO:0016747">
    <property type="term" value="F:acyltransferase activity, transferring groups other than amino-acyl groups"/>
    <property type="evidence" value="ECO:0007669"/>
    <property type="project" value="InterPro"/>
</dbReference>
<evidence type="ECO:0000256" key="2">
    <source>
        <dbReference type="ARBA" id="ARBA00023315"/>
    </source>
</evidence>
<dbReference type="PROSITE" id="PS51186">
    <property type="entry name" value="GNAT"/>
    <property type="match status" value="1"/>
</dbReference>
<evidence type="ECO:0000259" key="3">
    <source>
        <dbReference type="PROSITE" id="PS51186"/>
    </source>
</evidence>
<dbReference type="InterPro" id="IPR000182">
    <property type="entry name" value="GNAT_dom"/>
</dbReference>
<keyword evidence="2" id="KW-0012">Acyltransferase</keyword>
<accession>A0A6P0CBB0</accession>
<dbReference type="PANTHER" id="PTHR43420:SF47">
    <property type="entry name" value="N-ACETYLTRANSFERASE DOMAIN-CONTAINING PROTEIN"/>
    <property type="match status" value="1"/>
</dbReference>
<evidence type="ECO:0000313" key="5">
    <source>
        <dbReference type="Proteomes" id="UP000468591"/>
    </source>
</evidence>